<name>A0A367KJ09_RHIST</name>
<evidence type="ECO:0000313" key="1">
    <source>
        <dbReference type="EMBL" id="RCI02213.1"/>
    </source>
</evidence>
<dbReference type="Proteomes" id="UP000253551">
    <property type="component" value="Unassembled WGS sequence"/>
</dbReference>
<dbReference type="AlphaFoldDB" id="A0A367KJ09"/>
<sequence>MVHEACPLLQKLSLKRVSINPLSKANRPLVAKHLKSFLAEDIIGLDKSNEWLYYFALKYPNLTHLVLWGRHTPLLSTNSLAWEERCQAMAQIGYRCRALRSLHLLNIPINHCFFEAMDCAGTALESIGFGDLTDHTLDTLYSLARSRQQISHLTLWGWPTLCIEDVMEGLMALLAYCDLESLDFSMQFSGIRHSPFPISLLLSGSPKIKTLRLGQVHAIINAMDRQHSSSLEQLTLYDCMFRNQLFEGLADHCPRLSHLVMNSCKLMDEPNQNIVIRMPQHSLLSLCMDRMILPSNYYHMRLLREIKMFDVVQAFKERQVYELTDYEGSRPTNCVTLASKQVSNPCVSIQCALLGELTISGFLMN</sequence>
<dbReference type="OrthoDB" id="2234898at2759"/>
<dbReference type="SUPFAM" id="SSF52047">
    <property type="entry name" value="RNI-like"/>
    <property type="match status" value="1"/>
</dbReference>
<protein>
    <recommendedName>
        <fullName evidence="3">F-box domain-containing protein</fullName>
    </recommendedName>
</protein>
<reference evidence="1 2" key="1">
    <citation type="journal article" date="2018" name="G3 (Bethesda)">
        <title>Phylogenetic and Phylogenomic Definition of Rhizopus Species.</title>
        <authorList>
            <person name="Gryganskyi A.P."/>
            <person name="Golan J."/>
            <person name="Dolatabadi S."/>
            <person name="Mondo S."/>
            <person name="Robb S."/>
            <person name="Idnurm A."/>
            <person name="Muszewska A."/>
            <person name="Steczkiewicz K."/>
            <person name="Masonjones S."/>
            <person name="Liao H.L."/>
            <person name="Gajdeczka M.T."/>
            <person name="Anike F."/>
            <person name="Vuek A."/>
            <person name="Anishchenko I.M."/>
            <person name="Voigt K."/>
            <person name="de Hoog G.S."/>
            <person name="Smith M.E."/>
            <person name="Heitman J."/>
            <person name="Vilgalys R."/>
            <person name="Stajich J.E."/>
        </authorList>
    </citation>
    <scope>NUCLEOTIDE SEQUENCE [LARGE SCALE GENOMIC DNA]</scope>
    <source>
        <strain evidence="1 2">LSU 92-RS-03</strain>
    </source>
</reference>
<accession>A0A367KJ09</accession>
<keyword evidence="2" id="KW-1185">Reference proteome</keyword>
<evidence type="ECO:0008006" key="3">
    <source>
        <dbReference type="Google" id="ProtNLM"/>
    </source>
</evidence>
<comment type="caution">
    <text evidence="1">The sequence shown here is derived from an EMBL/GenBank/DDBJ whole genome shotgun (WGS) entry which is preliminary data.</text>
</comment>
<evidence type="ECO:0000313" key="2">
    <source>
        <dbReference type="Proteomes" id="UP000253551"/>
    </source>
</evidence>
<dbReference type="InterPro" id="IPR032675">
    <property type="entry name" value="LRR_dom_sf"/>
</dbReference>
<organism evidence="1 2">
    <name type="scientific">Rhizopus stolonifer</name>
    <name type="common">Rhizopus nigricans</name>
    <dbReference type="NCBI Taxonomy" id="4846"/>
    <lineage>
        <taxon>Eukaryota</taxon>
        <taxon>Fungi</taxon>
        <taxon>Fungi incertae sedis</taxon>
        <taxon>Mucoromycota</taxon>
        <taxon>Mucoromycotina</taxon>
        <taxon>Mucoromycetes</taxon>
        <taxon>Mucorales</taxon>
        <taxon>Mucorineae</taxon>
        <taxon>Rhizopodaceae</taxon>
        <taxon>Rhizopus</taxon>
    </lineage>
</organism>
<dbReference type="Gene3D" id="3.80.10.10">
    <property type="entry name" value="Ribonuclease Inhibitor"/>
    <property type="match status" value="1"/>
</dbReference>
<gene>
    <name evidence="1" type="ORF">CU098_011984</name>
</gene>
<dbReference type="EMBL" id="PJQM01001487">
    <property type="protein sequence ID" value="RCI02213.1"/>
    <property type="molecule type" value="Genomic_DNA"/>
</dbReference>
<proteinExistence type="predicted"/>